<evidence type="ECO:0000313" key="1">
    <source>
        <dbReference type="EMBL" id="WMB28824.1"/>
    </source>
</evidence>
<evidence type="ECO:0000313" key="2">
    <source>
        <dbReference type="Proteomes" id="UP001238096"/>
    </source>
</evidence>
<dbReference type="Proteomes" id="UP001238096">
    <property type="component" value="Chromosome"/>
</dbReference>
<gene>
    <name evidence="1" type="ORF">N1496_07990</name>
</gene>
<proteinExistence type="predicted"/>
<dbReference type="Pfam" id="PF11966">
    <property type="entry name" value="SSURE"/>
    <property type="match status" value="1"/>
</dbReference>
<keyword evidence="2" id="KW-1185">Reference proteome</keyword>
<name>A0ABY9LJ23_9STRE</name>
<accession>A0ABY9LJ23</accession>
<protein>
    <submittedName>
        <fullName evidence="1">Fibronectin-binding SSURE repeat-containing protein</fullName>
    </submittedName>
</protein>
<sequence>MATKDRVKQSVTENTQDQIDVPAKYLTNANYPGPFTAGVNQVIPYEAFGGDGMLTRLLLKASQGAPWSDNGSAKNAALLPVDNLETGKYFYQVSLDGEIGKLQDQVLLDQLKKNGTMTYKAMIKVYGSKDGKVDLSNMIGEKEVTITLNKEMAAEMPKQMNPKMTMDTMGEMVK</sequence>
<dbReference type="InterPro" id="IPR021021">
    <property type="entry name" value="Fibronectin-binding_SSURE"/>
</dbReference>
<reference evidence="2" key="1">
    <citation type="submission" date="2022-10" db="EMBL/GenBank/DDBJ databases">
        <title>Streptococcus didelphis as causative of fatal infections in opossums (Didelphis albiventris).</title>
        <authorList>
            <person name="Breyer G.M."/>
            <person name="Da Silva M.E.R.J."/>
            <person name="Siqueira F.M."/>
        </authorList>
    </citation>
    <scope>NUCLEOTIDE SEQUENCE [LARGE SCALE GENOMIC DNA]</scope>
    <source>
        <strain evidence="2">LBVP101/21</strain>
    </source>
</reference>
<organism evidence="1 2">
    <name type="scientific">Streptococcus didelphis</name>
    <dbReference type="NCBI Taxonomy" id="102886"/>
    <lineage>
        <taxon>Bacteria</taxon>
        <taxon>Bacillati</taxon>
        <taxon>Bacillota</taxon>
        <taxon>Bacilli</taxon>
        <taxon>Lactobacillales</taxon>
        <taxon>Streptococcaceae</taxon>
        <taxon>Streptococcus</taxon>
    </lineage>
</organism>
<dbReference type="EMBL" id="CP110509">
    <property type="protein sequence ID" value="WMB28824.1"/>
    <property type="molecule type" value="Genomic_DNA"/>
</dbReference>